<sequence length="626" mass="71559">MNSNDLVKKFILKWATSSSNPKFAVLLDGHWGSGKTYFVQDLLESAELSKKKCVYISLFGVSDISTIEAQLFFSTASGTAKVAHFGARFVERALQSTLRFDVSGDGSPDGQLNGKLSGAADFIQRKFSEVENAFLILDDLERSKIDVEELFGFVNVFVEHGNARVLFIANTEKLQELSKFEEIKEKVIGKQLSLEANTSAALSNFISEIEPQSVREELQRLEEQIQRLYAISRSTNLRQLRQFVWSFSELLSEVPQSQLGNQSFLESLVLEFFLIFFELGEHLSDQAKRAVYGFSETEGQDRSRFFVASELETVLGRVPATEVLSRYGANVRIESPLEEQTWRQIVATGSPDSDTLRRDISQLDFSERRKEWPSWKRLWHYLDWDFSVETETDFLDEVTRLIDELRRKEISDCREFLHACGVLLFLKSNKSIPEETIVTFPNFQNYVDEVLESRYDEDTYLSICVHRERGYDGLGYHASRTEDFKKVFDLISSRLVAWHERWETDTYPARVLSEITEDPNEFFRSLSADASANQVLVSTTTLTNINPGSFTDTWLELPRPAERSLISCAGERYRNHSSLVAKEVDWWRKVQLELRARASSAEGSPRAAQILRHADDIEGLIGTDGF</sequence>
<dbReference type="InterPro" id="IPR027417">
    <property type="entry name" value="P-loop_NTPase"/>
</dbReference>
<name>A0ABQ5LT73_9RHOB</name>
<evidence type="ECO:0000313" key="3">
    <source>
        <dbReference type="Proteomes" id="UP001144205"/>
    </source>
</evidence>
<dbReference type="Gene3D" id="3.40.50.300">
    <property type="entry name" value="P-loop containing nucleotide triphosphate hydrolases"/>
    <property type="match status" value="1"/>
</dbReference>
<dbReference type="Proteomes" id="UP001144205">
    <property type="component" value="Unassembled WGS sequence"/>
</dbReference>
<dbReference type="Pfam" id="PF07693">
    <property type="entry name" value="KAP_NTPase"/>
    <property type="match status" value="1"/>
</dbReference>
<proteinExistence type="predicted"/>
<gene>
    <name evidence="2" type="ORF">STA1M1_19880</name>
</gene>
<dbReference type="EMBL" id="BROH01000005">
    <property type="protein sequence ID" value="GKY88119.1"/>
    <property type="molecule type" value="Genomic_DNA"/>
</dbReference>
<comment type="caution">
    <text evidence="2">The sequence shown here is derived from an EMBL/GenBank/DDBJ whole genome shotgun (WGS) entry which is preliminary data.</text>
</comment>
<evidence type="ECO:0000259" key="1">
    <source>
        <dbReference type="Pfam" id="PF07693"/>
    </source>
</evidence>
<feature type="domain" description="KAP NTPase" evidence="1">
    <location>
        <begin position="17"/>
        <end position="249"/>
    </location>
</feature>
<dbReference type="RefSeq" id="WP_281842156.1">
    <property type="nucleotide sequence ID" value="NZ_BROH01000005.1"/>
</dbReference>
<dbReference type="SUPFAM" id="SSF52540">
    <property type="entry name" value="P-loop containing nucleoside triphosphate hydrolases"/>
    <property type="match status" value="1"/>
</dbReference>
<reference evidence="2" key="1">
    <citation type="journal article" date="2023" name="Int. J. Syst. Evol. Microbiol.">
        <title>Sinisalibacter aestuarii sp. nov., isolated from estuarine sediment of the Arakawa River.</title>
        <authorList>
            <person name="Arafat S.T."/>
            <person name="Hirano S."/>
            <person name="Sato A."/>
            <person name="Takeuchi K."/>
            <person name="Yasuda T."/>
            <person name="Terahara T."/>
            <person name="Hamada M."/>
            <person name="Kobayashi T."/>
        </authorList>
    </citation>
    <scope>NUCLEOTIDE SEQUENCE</scope>
    <source>
        <strain evidence="2">B-399</strain>
    </source>
</reference>
<dbReference type="InterPro" id="IPR011646">
    <property type="entry name" value="KAP_P-loop"/>
</dbReference>
<evidence type="ECO:0000313" key="2">
    <source>
        <dbReference type="EMBL" id="GKY88119.1"/>
    </source>
</evidence>
<organism evidence="2 3">
    <name type="scientific">Sinisalibacter aestuarii</name>
    <dbReference type="NCBI Taxonomy" id="2949426"/>
    <lineage>
        <taxon>Bacteria</taxon>
        <taxon>Pseudomonadati</taxon>
        <taxon>Pseudomonadota</taxon>
        <taxon>Alphaproteobacteria</taxon>
        <taxon>Rhodobacterales</taxon>
        <taxon>Roseobacteraceae</taxon>
        <taxon>Sinisalibacter</taxon>
    </lineage>
</organism>
<protein>
    <recommendedName>
        <fullName evidence="1">KAP NTPase domain-containing protein</fullName>
    </recommendedName>
</protein>
<accession>A0ABQ5LT73</accession>
<keyword evidence="3" id="KW-1185">Reference proteome</keyword>